<dbReference type="KEGG" id="lit:FPZ52_04455"/>
<dbReference type="PANTHER" id="PTHR23063">
    <property type="entry name" value="PHOSPHOLIPID ACYLTRANSFERASE"/>
    <property type="match status" value="1"/>
</dbReference>
<dbReference type="CDD" id="cd07989">
    <property type="entry name" value="LPLAT_AGPAT-like"/>
    <property type="match status" value="1"/>
</dbReference>
<keyword evidence="4 8" id="KW-1133">Transmembrane helix</keyword>
<evidence type="ECO:0000256" key="4">
    <source>
        <dbReference type="ARBA" id="ARBA00022989"/>
    </source>
</evidence>
<dbReference type="GO" id="GO:0006629">
    <property type="term" value="P:lipid metabolic process"/>
    <property type="evidence" value="ECO:0007669"/>
    <property type="project" value="UniProtKB-KW"/>
</dbReference>
<dbReference type="Pfam" id="PF01553">
    <property type="entry name" value="Acyltransferase"/>
    <property type="match status" value="1"/>
</dbReference>
<feature type="transmembrane region" description="Helical" evidence="8">
    <location>
        <begin position="23"/>
        <end position="46"/>
    </location>
</feature>
<dbReference type="SMART" id="SM00563">
    <property type="entry name" value="PlsC"/>
    <property type="match status" value="1"/>
</dbReference>
<evidence type="ECO:0000256" key="2">
    <source>
        <dbReference type="ARBA" id="ARBA00022679"/>
    </source>
</evidence>
<gene>
    <name evidence="10" type="ORF">FPZ52_04455</name>
</gene>
<reference evidence="10 11" key="1">
    <citation type="submission" date="2019-07" db="EMBL/GenBank/DDBJ databases">
        <title>Litoreibacter alkalisoli sp. nov., isolated from saline-alkaline soil.</title>
        <authorList>
            <person name="Wang S."/>
            <person name="Xu L."/>
            <person name="Xing Y.-T."/>
            <person name="Sun J.-Q."/>
        </authorList>
    </citation>
    <scope>NUCLEOTIDE SEQUENCE [LARGE SCALE GENOMIC DNA]</scope>
    <source>
        <strain evidence="10 11">LN3S51</strain>
    </source>
</reference>
<keyword evidence="7 10" id="KW-0012">Acyltransferase</keyword>
<dbReference type="OrthoDB" id="9806880at2"/>
<keyword evidence="5" id="KW-0443">Lipid metabolism</keyword>
<dbReference type="RefSeq" id="WP_146364092.1">
    <property type="nucleotide sequence ID" value="NZ_CP042261.1"/>
</dbReference>
<comment type="subcellular location">
    <subcellularLocation>
        <location evidence="1">Membrane</location>
    </subcellularLocation>
</comment>
<organism evidence="10 11">
    <name type="scientific">Qingshengfaniella alkalisoli</name>
    <dbReference type="NCBI Taxonomy" id="2599296"/>
    <lineage>
        <taxon>Bacteria</taxon>
        <taxon>Pseudomonadati</taxon>
        <taxon>Pseudomonadota</taxon>
        <taxon>Alphaproteobacteria</taxon>
        <taxon>Rhodobacterales</taxon>
        <taxon>Paracoccaceae</taxon>
        <taxon>Qingshengfaniella</taxon>
    </lineage>
</organism>
<keyword evidence="6 8" id="KW-0472">Membrane</keyword>
<dbReference type="EMBL" id="CP042261">
    <property type="protein sequence ID" value="QDY68952.1"/>
    <property type="molecule type" value="Genomic_DNA"/>
</dbReference>
<evidence type="ECO:0000256" key="7">
    <source>
        <dbReference type="ARBA" id="ARBA00023315"/>
    </source>
</evidence>
<dbReference type="GO" id="GO:0016020">
    <property type="term" value="C:membrane"/>
    <property type="evidence" value="ECO:0007669"/>
    <property type="project" value="UniProtKB-SubCell"/>
</dbReference>
<name>A0A5B8IRW8_9RHOB</name>
<evidence type="ECO:0000256" key="1">
    <source>
        <dbReference type="ARBA" id="ARBA00004370"/>
    </source>
</evidence>
<dbReference type="GO" id="GO:0016746">
    <property type="term" value="F:acyltransferase activity"/>
    <property type="evidence" value="ECO:0007669"/>
    <property type="project" value="UniProtKB-KW"/>
</dbReference>
<dbReference type="SUPFAM" id="SSF69593">
    <property type="entry name" value="Glycerol-3-phosphate (1)-acyltransferase"/>
    <property type="match status" value="1"/>
</dbReference>
<sequence>MIPEPIGEPPAPGAFSGLDWVRVVLRGTLLTLVTFGCLALLLLVRLIERPIFGLRRPVTPYITQFVCRSAFVILGMGFATHGRPMTMKGAVVANHTSWLDIFTLNARKRIYYVSKAEVAEWPAIGWLARATGTVFIHRDPRQAASQKEMFVSRLMAGHKLMFFPEGTSTDGRRVLPFKPTLFQAFFEDRLRDQTHIQPVSVVYRAPEGQPATFYGWWGDTDFLSSLLKVLAARKQGRVDVYYHDPLRVADFDNRKTLSVAAETAVRSGLESYLLADQPIA</sequence>
<evidence type="ECO:0000313" key="11">
    <source>
        <dbReference type="Proteomes" id="UP000318483"/>
    </source>
</evidence>
<evidence type="ECO:0000256" key="8">
    <source>
        <dbReference type="SAM" id="Phobius"/>
    </source>
</evidence>
<keyword evidence="2 10" id="KW-0808">Transferase</keyword>
<evidence type="ECO:0000313" key="10">
    <source>
        <dbReference type="EMBL" id="QDY68952.1"/>
    </source>
</evidence>
<protein>
    <submittedName>
        <fullName evidence="10">1-acyl-sn-glycerol-3-phosphate acyltransferase</fullName>
    </submittedName>
</protein>
<evidence type="ECO:0000256" key="5">
    <source>
        <dbReference type="ARBA" id="ARBA00023098"/>
    </source>
</evidence>
<evidence type="ECO:0000259" key="9">
    <source>
        <dbReference type="SMART" id="SM00563"/>
    </source>
</evidence>
<keyword evidence="3 8" id="KW-0812">Transmembrane</keyword>
<keyword evidence="11" id="KW-1185">Reference proteome</keyword>
<dbReference type="Proteomes" id="UP000318483">
    <property type="component" value="Chromosome"/>
</dbReference>
<evidence type="ECO:0000256" key="3">
    <source>
        <dbReference type="ARBA" id="ARBA00022692"/>
    </source>
</evidence>
<dbReference type="PANTHER" id="PTHR23063:SF52">
    <property type="entry name" value="LYSOPHOSPHATIDYLCHOLINE ACYLTRANSFERASE"/>
    <property type="match status" value="1"/>
</dbReference>
<feature type="transmembrane region" description="Helical" evidence="8">
    <location>
        <begin position="58"/>
        <end position="79"/>
    </location>
</feature>
<dbReference type="AlphaFoldDB" id="A0A5B8IRW8"/>
<evidence type="ECO:0000256" key="6">
    <source>
        <dbReference type="ARBA" id="ARBA00023136"/>
    </source>
</evidence>
<proteinExistence type="predicted"/>
<dbReference type="InterPro" id="IPR002123">
    <property type="entry name" value="Plipid/glycerol_acylTrfase"/>
</dbReference>
<feature type="domain" description="Phospholipid/glycerol acyltransferase" evidence="9">
    <location>
        <begin position="89"/>
        <end position="204"/>
    </location>
</feature>
<accession>A0A5B8IRW8</accession>